<keyword evidence="1" id="KW-0732">Signal</keyword>
<evidence type="ECO:0000313" key="3">
    <source>
        <dbReference type="Proteomes" id="UP000225706"/>
    </source>
</evidence>
<dbReference type="Proteomes" id="UP000225706">
    <property type="component" value="Unassembled WGS sequence"/>
</dbReference>
<dbReference type="AlphaFoldDB" id="A0A2B4SM73"/>
<sequence>MGSCKTTVLFATVWTVVYISSEVFAADPSGLYCFSCHGYDEDGRTKCKGRETGELFVRKCTTNSSLLPACLEYTAFYKIPQMMGNQLKMVESAVHGLHCGTLAMCARSECPNFWPKDLSTDKCKVKCCTAKDKSCSFPTPTPVEIDRYEQREAMKGNVDALGVQSGKRSGGVNRISESVWIQGVVLAFCCLG</sequence>
<name>A0A2B4SM73_STYPI</name>
<keyword evidence="3" id="KW-1185">Reference proteome</keyword>
<dbReference type="EMBL" id="LSMT01000063">
    <property type="protein sequence ID" value="PFX29612.1"/>
    <property type="molecule type" value="Genomic_DNA"/>
</dbReference>
<proteinExistence type="predicted"/>
<evidence type="ECO:0000313" key="2">
    <source>
        <dbReference type="EMBL" id="PFX29612.1"/>
    </source>
</evidence>
<protein>
    <submittedName>
        <fullName evidence="2">Uncharacterized protein</fullName>
    </submittedName>
</protein>
<dbReference type="OrthoDB" id="5972729at2759"/>
<organism evidence="2 3">
    <name type="scientific">Stylophora pistillata</name>
    <name type="common">Smooth cauliflower coral</name>
    <dbReference type="NCBI Taxonomy" id="50429"/>
    <lineage>
        <taxon>Eukaryota</taxon>
        <taxon>Metazoa</taxon>
        <taxon>Cnidaria</taxon>
        <taxon>Anthozoa</taxon>
        <taxon>Hexacorallia</taxon>
        <taxon>Scleractinia</taxon>
        <taxon>Astrocoeniina</taxon>
        <taxon>Pocilloporidae</taxon>
        <taxon>Stylophora</taxon>
    </lineage>
</organism>
<gene>
    <name evidence="2" type="ORF">AWC38_SpisGene5651</name>
</gene>
<feature type="signal peptide" evidence="1">
    <location>
        <begin position="1"/>
        <end position="25"/>
    </location>
</feature>
<comment type="caution">
    <text evidence="2">The sequence shown here is derived from an EMBL/GenBank/DDBJ whole genome shotgun (WGS) entry which is preliminary data.</text>
</comment>
<feature type="chain" id="PRO_5012789881" evidence="1">
    <location>
        <begin position="26"/>
        <end position="192"/>
    </location>
</feature>
<reference evidence="3" key="1">
    <citation type="journal article" date="2017" name="bioRxiv">
        <title>Comparative analysis of the genomes of Stylophora pistillata and Acropora digitifera provides evidence for extensive differences between species of corals.</title>
        <authorList>
            <person name="Voolstra C.R."/>
            <person name="Li Y."/>
            <person name="Liew Y.J."/>
            <person name="Baumgarten S."/>
            <person name="Zoccola D."/>
            <person name="Flot J.-F."/>
            <person name="Tambutte S."/>
            <person name="Allemand D."/>
            <person name="Aranda M."/>
        </authorList>
    </citation>
    <scope>NUCLEOTIDE SEQUENCE [LARGE SCALE GENOMIC DNA]</scope>
</reference>
<accession>A0A2B4SM73</accession>
<evidence type="ECO:0000256" key="1">
    <source>
        <dbReference type="SAM" id="SignalP"/>
    </source>
</evidence>